<accession>A0A8B7ZXP7</accession>
<keyword evidence="3 6" id="KW-0732">Signal</keyword>
<proteinExistence type="inferred from homology"/>
<keyword evidence="7" id="KW-1185">Reference proteome</keyword>
<feature type="signal peptide" evidence="6">
    <location>
        <begin position="1"/>
        <end position="27"/>
    </location>
</feature>
<dbReference type="SUPFAM" id="SSF53474">
    <property type="entry name" value="alpha/beta-Hydrolases"/>
    <property type="match status" value="1"/>
</dbReference>
<dbReference type="GeneID" id="110989449"/>
<evidence type="ECO:0000313" key="7">
    <source>
        <dbReference type="Proteomes" id="UP000694845"/>
    </source>
</evidence>
<dbReference type="Gene3D" id="3.40.50.1820">
    <property type="entry name" value="alpha/beta hydrolase"/>
    <property type="match status" value="1"/>
</dbReference>
<feature type="chain" id="PRO_5034098593" evidence="6">
    <location>
        <begin position="28"/>
        <end position="477"/>
    </location>
</feature>
<evidence type="ECO:0000313" key="8">
    <source>
        <dbReference type="RefSeq" id="XP_022109525.1"/>
    </source>
</evidence>
<evidence type="ECO:0000256" key="6">
    <source>
        <dbReference type="SAM" id="SignalP"/>
    </source>
</evidence>
<evidence type="ECO:0000256" key="4">
    <source>
        <dbReference type="ARBA" id="ARBA00022801"/>
    </source>
</evidence>
<dbReference type="OrthoDB" id="2130629at2759"/>
<name>A0A8B7ZXP7_ACAPL</name>
<dbReference type="GO" id="GO:0006508">
    <property type="term" value="P:proteolysis"/>
    <property type="evidence" value="ECO:0007669"/>
    <property type="project" value="UniProtKB-KW"/>
</dbReference>
<dbReference type="InterPro" id="IPR008758">
    <property type="entry name" value="Peptidase_S28"/>
</dbReference>
<dbReference type="InterPro" id="IPR029058">
    <property type="entry name" value="AB_hydrolase_fold"/>
</dbReference>
<keyword evidence="4" id="KW-0378">Hydrolase</keyword>
<gene>
    <name evidence="8" type="primary">LOC110989449</name>
</gene>
<keyword evidence="2" id="KW-0645">Protease</keyword>
<dbReference type="Proteomes" id="UP000694845">
    <property type="component" value="Unplaced"/>
</dbReference>
<dbReference type="KEGG" id="aplc:110989449"/>
<dbReference type="AlphaFoldDB" id="A0A8B7ZXP7"/>
<dbReference type="GO" id="GO:0070008">
    <property type="term" value="F:serine-type exopeptidase activity"/>
    <property type="evidence" value="ECO:0007669"/>
    <property type="project" value="InterPro"/>
</dbReference>
<dbReference type="RefSeq" id="XP_022109525.1">
    <property type="nucleotide sequence ID" value="XM_022253833.1"/>
</dbReference>
<dbReference type="GO" id="GO:0008239">
    <property type="term" value="F:dipeptidyl-peptidase activity"/>
    <property type="evidence" value="ECO:0007669"/>
    <property type="project" value="TreeGrafter"/>
</dbReference>
<dbReference type="InterPro" id="IPR042269">
    <property type="entry name" value="Ser_carbopepase_S28_SKS"/>
</dbReference>
<evidence type="ECO:0000256" key="3">
    <source>
        <dbReference type="ARBA" id="ARBA00022729"/>
    </source>
</evidence>
<organism evidence="7 8">
    <name type="scientific">Acanthaster planci</name>
    <name type="common">Crown-of-thorns starfish</name>
    <dbReference type="NCBI Taxonomy" id="133434"/>
    <lineage>
        <taxon>Eukaryota</taxon>
        <taxon>Metazoa</taxon>
        <taxon>Echinodermata</taxon>
        <taxon>Eleutherozoa</taxon>
        <taxon>Asterozoa</taxon>
        <taxon>Asteroidea</taxon>
        <taxon>Valvatacea</taxon>
        <taxon>Valvatida</taxon>
        <taxon>Acanthasteridae</taxon>
        <taxon>Acanthaster</taxon>
    </lineage>
</organism>
<sequence length="477" mass="52616">MTSTSATVIFLPCVMLVCLSITGGSHHIKTEYFDQIIDHFNFASHGNRTFRQRYMLADDNWSIGTGPIFLYTGNEAPVTIFVDNTGFLFDIAPEFKAVVVFAEHRFYGESLPFGSMSFNRENLGLLTVEQALADYASLILHLKEELHCHDCKVIAFGGSYGGMLSAYMRLKYPNIVDGAVASSAPIYSSAGLGSETFFFDDVTKAFGSVPSAPDCVGTVRRGFTRMEELAGQGKVGLSEISATFKLCKPLINKDRLPHLQGWIREAFASMAMANYPYNTSFLGDLPPWPVNVSCQVMVASKQPLQGLAESAILYYNGTRGSLECMDIDSQYVECADPTGCGSGDTAKARDWQVCTEVTMPAGTNGVTDMFPYLPFTSKMKEDYCLTKWNIAPRPNWLNVIMWGKDIKTASNIVFSNGALDPWRGGGVLDNPNPGALDTVLIYEGAHHLDLRGANAADPVYVIRARQLHRRKIREWVE</sequence>
<dbReference type="PANTHER" id="PTHR11010">
    <property type="entry name" value="PROTEASE S28 PRO-X CARBOXYPEPTIDASE-RELATED"/>
    <property type="match status" value="1"/>
</dbReference>
<dbReference type="Gene3D" id="1.20.120.980">
    <property type="entry name" value="Serine carboxypeptidase S28, SKS domain"/>
    <property type="match status" value="1"/>
</dbReference>
<keyword evidence="5" id="KW-0325">Glycoprotein</keyword>
<dbReference type="PANTHER" id="PTHR11010:SF107">
    <property type="entry name" value="DIPEPTIDYL PEPTIDASE 2"/>
    <property type="match status" value="1"/>
</dbReference>
<evidence type="ECO:0000256" key="1">
    <source>
        <dbReference type="ARBA" id="ARBA00011079"/>
    </source>
</evidence>
<dbReference type="Pfam" id="PF05577">
    <property type="entry name" value="Peptidase_S28"/>
    <property type="match status" value="1"/>
</dbReference>
<evidence type="ECO:0000256" key="2">
    <source>
        <dbReference type="ARBA" id="ARBA00022670"/>
    </source>
</evidence>
<evidence type="ECO:0000256" key="5">
    <source>
        <dbReference type="ARBA" id="ARBA00023180"/>
    </source>
</evidence>
<reference evidence="8" key="1">
    <citation type="submission" date="2025-08" db="UniProtKB">
        <authorList>
            <consortium name="RefSeq"/>
        </authorList>
    </citation>
    <scope>IDENTIFICATION</scope>
</reference>
<comment type="similarity">
    <text evidence="1">Belongs to the peptidase S28 family.</text>
</comment>
<dbReference type="OMA" id="FSCCHAV"/>
<protein>
    <submittedName>
        <fullName evidence="8">Dipeptidyl peptidase 2-like</fullName>
    </submittedName>
</protein>